<dbReference type="Proteomes" id="UP000247702">
    <property type="component" value="Unassembled WGS sequence"/>
</dbReference>
<evidence type="ECO:0000256" key="1">
    <source>
        <dbReference type="SAM" id="Phobius"/>
    </source>
</evidence>
<accession>A0A2Z6RAG1</accession>
<protein>
    <recommendedName>
        <fullName evidence="5">Transmembrane protein</fullName>
    </recommendedName>
</protein>
<sequence length="423" mass="49545">MQFLIDSICNYRSTEPVWFRVCRCFVAVIFTIIFIIFLSVQLNEIDPNFVTITKSIKLDGFNLEVTICSENSEFSTNIMVPGQNGINQPSQPGRCQDVTLQYQYPQFEQYLERKQSLHLEQNPQFKTSIWLNISAITPNPTFNNSDTPLYSNILDMFEFPEFNIQDYSKSDNLISLSFRSFQFHDLLNADIYYNEEIFAENSNFFILEPSYFLLYPGQAYFITLHPTVVFGDCSFHDYRCVDKNLTLYRKLELNPQLIQLPVNLNPNEINFGMRPHSRYYTHEVKNPGYNYTDLLADLGGFYTAVLGVFICFFGMQKIEPWGLAQKYVLSCIPCRKSFLRNLAKRYVSSAGIPLAEKVNERPANSSLEERVQILETLLKDYYLDDYYLDKIKMVKIKHRRLLEKYNKMELAEQNNDENSEQED</sequence>
<keyword evidence="4" id="KW-1185">Reference proteome</keyword>
<dbReference type="EMBL" id="BEXD01001402">
    <property type="protein sequence ID" value="GBB93951.1"/>
    <property type="molecule type" value="Genomic_DNA"/>
</dbReference>
<evidence type="ECO:0000313" key="3">
    <source>
        <dbReference type="EMBL" id="GES90728.1"/>
    </source>
</evidence>
<comment type="caution">
    <text evidence="2">The sequence shown here is derived from an EMBL/GenBank/DDBJ whole genome shotgun (WGS) entry which is preliminary data.</text>
</comment>
<keyword evidence="1" id="KW-0472">Membrane</keyword>
<dbReference type="AlphaFoldDB" id="A0A2Z6RAG1"/>
<name>A0A2Z6RAG1_9GLOM</name>
<dbReference type="EMBL" id="BLAL01000196">
    <property type="protein sequence ID" value="GES90728.1"/>
    <property type="molecule type" value="Genomic_DNA"/>
</dbReference>
<evidence type="ECO:0000313" key="2">
    <source>
        <dbReference type="EMBL" id="GBB93951.1"/>
    </source>
</evidence>
<evidence type="ECO:0008006" key="5">
    <source>
        <dbReference type="Google" id="ProtNLM"/>
    </source>
</evidence>
<reference evidence="3" key="2">
    <citation type="submission" date="2019-10" db="EMBL/GenBank/DDBJ databases">
        <title>Conservation and host-specific expression of non-tandemly repeated heterogenous ribosome RNA gene in arbuscular mycorrhizal fungi.</title>
        <authorList>
            <person name="Maeda T."/>
            <person name="Kobayashi Y."/>
            <person name="Nakagawa T."/>
            <person name="Ezawa T."/>
            <person name="Yamaguchi K."/>
            <person name="Bino T."/>
            <person name="Nishimoto Y."/>
            <person name="Shigenobu S."/>
            <person name="Kawaguchi M."/>
        </authorList>
    </citation>
    <scope>NUCLEOTIDE SEQUENCE</scope>
    <source>
        <strain evidence="3">HR1</strain>
    </source>
</reference>
<feature type="transmembrane region" description="Helical" evidence="1">
    <location>
        <begin position="21"/>
        <end position="40"/>
    </location>
</feature>
<gene>
    <name evidence="3" type="ORF">RCL2_001755900</name>
    <name evidence="2" type="ORF">RclHR1_02260016</name>
</gene>
<keyword evidence="1" id="KW-1133">Transmembrane helix</keyword>
<organism evidence="2 4">
    <name type="scientific">Rhizophagus clarus</name>
    <dbReference type="NCBI Taxonomy" id="94130"/>
    <lineage>
        <taxon>Eukaryota</taxon>
        <taxon>Fungi</taxon>
        <taxon>Fungi incertae sedis</taxon>
        <taxon>Mucoromycota</taxon>
        <taxon>Glomeromycotina</taxon>
        <taxon>Glomeromycetes</taxon>
        <taxon>Glomerales</taxon>
        <taxon>Glomeraceae</taxon>
        <taxon>Rhizophagus</taxon>
    </lineage>
</organism>
<evidence type="ECO:0000313" key="4">
    <source>
        <dbReference type="Proteomes" id="UP000247702"/>
    </source>
</evidence>
<proteinExistence type="predicted"/>
<dbReference type="Proteomes" id="UP000615446">
    <property type="component" value="Unassembled WGS sequence"/>
</dbReference>
<dbReference type="OrthoDB" id="2403806at2759"/>
<keyword evidence="1" id="KW-0812">Transmembrane</keyword>
<reference evidence="2 4" key="1">
    <citation type="submission" date="2017-11" db="EMBL/GenBank/DDBJ databases">
        <title>The genome of Rhizophagus clarus HR1 reveals common genetic basis of auxotrophy among arbuscular mycorrhizal fungi.</title>
        <authorList>
            <person name="Kobayashi Y."/>
        </authorList>
    </citation>
    <scope>NUCLEOTIDE SEQUENCE [LARGE SCALE GENOMIC DNA]</scope>
    <source>
        <strain evidence="2 4">HR1</strain>
    </source>
</reference>